<dbReference type="Gene3D" id="1.20.1600.10">
    <property type="entry name" value="Outer membrane efflux proteins (OEP)"/>
    <property type="match status" value="1"/>
</dbReference>
<keyword evidence="3" id="KW-0813">Transport</keyword>
<proteinExistence type="inferred from homology"/>
<dbReference type="EMBL" id="LIZS01000049">
    <property type="protein sequence ID" value="KPJ52636.1"/>
    <property type="molecule type" value="Genomic_DNA"/>
</dbReference>
<evidence type="ECO:0000256" key="7">
    <source>
        <dbReference type="ARBA" id="ARBA00023237"/>
    </source>
</evidence>
<evidence type="ECO:0008006" key="10">
    <source>
        <dbReference type="Google" id="ProtNLM"/>
    </source>
</evidence>
<comment type="caution">
    <text evidence="8">The sequence shown here is derived from an EMBL/GenBank/DDBJ whole genome shotgun (WGS) entry which is preliminary data.</text>
</comment>
<evidence type="ECO:0000256" key="6">
    <source>
        <dbReference type="ARBA" id="ARBA00023136"/>
    </source>
</evidence>
<dbReference type="InterPro" id="IPR051906">
    <property type="entry name" value="TolC-like"/>
</dbReference>
<dbReference type="PANTHER" id="PTHR30026">
    <property type="entry name" value="OUTER MEMBRANE PROTEIN TOLC"/>
    <property type="match status" value="1"/>
</dbReference>
<keyword evidence="6" id="KW-0472">Membrane</keyword>
<evidence type="ECO:0000256" key="5">
    <source>
        <dbReference type="ARBA" id="ARBA00022692"/>
    </source>
</evidence>
<name>A0A0S7WSS1_UNCT6</name>
<reference evidence="8 9" key="1">
    <citation type="journal article" date="2015" name="Microbiome">
        <title>Genomic resolution of linkages in carbon, nitrogen, and sulfur cycling among widespread estuary sediment bacteria.</title>
        <authorList>
            <person name="Baker B.J."/>
            <person name="Lazar C.S."/>
            <person name="Teske A.P."/>
            <person name="Dick G.J."/>
        </authorList>
    </citation>
    <scope>NUCLEOTIDE SEQUENCE [LARGE SCALE GENOMIC DNA]</scope>
    <source>
        <strain evidence="8">DG_24</strain>
    </source>
</reference>
<evidence type="ECO:0000256" key="4">
    <source>
        <dbReference type="ARBA" id="ARBA00022452"/>
    </source>
</evidence>
<keyword evidence="4" id="KW-1134">Transmembrane beta strand</keyword>
<evidence type="ECO:0000256" key="1">
    <source>
        <dbReference type="ARBA" id="ARBA00004442"/>
    </source>
</evidence>
<dbReference type="STRING" id="1703770.AMJ39_07400"/>
<dbReference type="AlphaFoldDB" id="A0A0S7WSS1"/>
<evidence type="ECO:0000256" key="2">
    <source>
        <dbReference type="ARBA" id="ARBA00007613"/>
    </source>
</evidence>
<dbReference type="SUPFAM" id="SSF56954">
    <property type="entry name" value="Outer membrane efflux proteins (OEP)"/>
    <property type="match status" value="1"/>
</dbReference>
<organism evidence="8 9">
    <name type="scientific">candidate division TA06 bacterium DG_24</name>
    <dbReference type="NCBI Taxonomy" id="1703770"/>
    <lineage>
        <taxon>Bacteria</taxon>
        <taxon>Bacteria division TA06</taxon>
    </lineage>
</organism>
<keyword evidence="7" id="KW-0998">Cell outer membrane</keyword>
<evidence type="ECO:0000313" key="9">
    <source>
        <dbReference type="Proteomes" id="UP000052008"/>
    </source>
</evidence>
<dbReference type="PANTHER" id="PTHR30026:SF20">
    <property type="entry name" value="OUTER MEMBRANE PROTEIN TOLC"/>
    <property type="match status" value="1"/>
</dbReference>
<evidence type="ECO:0000313" key="8">
    <source>
        <dbReference type="EMBL" id="KPJ52636.1"/>
    </source>
</evidence>
<dbReference type="Pfam" id="PF02321">
    <property type="entry name" value="OEP"/>
    <property type="match status" value="2"/>
</dbReference>
<evidence type="ECO:0000256" key="3">
    <source>
        <dbReference type="ARBA" id="ARBA00022448"/>
    </source>
</evidence>
<comment type="subcellular location">
    <subcellularLocation>
        <location evidence="1">Cell outer membrane</location>
    </subcellularLocation>
</comment>
<sequence>MGSVSLSLRWLRSRCTDVRSVAVGAVPSGLADRLTLNPAFILLILASIASSAFSGSAFTLDEAIEYALEHNPDLLRTREQVNGAKGMVMEARSGFLPHFELGASYTRQFELPTLTIAGADGPAVEVPLGYENNYSAGISVTQSLWSWGRVLNAYRIADLGLDAVRYDVEEMESAVRYEVARAFYGLIVAHEFEKVARDALGQAERHFGVVETREREGLASRFDLLRAQVQVANAKPPVIRAANAVDLAEQQLKLVLGIDLATQIEVQGELVVGPAEVDLVEAIEQALAMRPALESLRRRRSIAARALSIAQAQNKPTFFASAAYVYQRPFYFSEDWGRDIRATVGVTIPIFDGFRTRGAVARAKSSLRDLELSLTVLEDGVELEVRTAYLRLMEAQETLASQQETVGQAEESLRIAEVRFRNGMATSLEVMDTQLALTQARTNYLGAVSDFLIARASLVRAVGRDMWGSEGIGEGAVGEDS</sequence>
<dbReference type="Proteomes" id="UP000052008">
    <property type="component" value="Unassembled WGS sequence"/>
</dbReference>
<dbReference type="GO" id="GO:0015562">
    <property type="term" value="F:efflux transmembrane transporter activity"/>
    <property type="evidence" value="ECO:0007669"/>
    <property type="project" value="InterPro"/>
</dbReference>
<dbReference type="GO" id="GO:0009279">
    <property type="term" value="C:cell outer membrane"/>
    <property type="evidence" value="ECO:0007669"/>
    <property type="project" value="UniProtKB-SubCell"/>
</dbReference>
<dbReference type="InterPro" id="IPR003423">
    <property type="entry name" value="OMP_efflux"/>
</dbReference>
<accession>A0A0S7WSS1</accession>
<keyword evidence="5" id="KW-0812">Transmembrane</keyword>
<protein>
    <recommendedName>
        <fullName evidence="10">TolC family protein</fullName>
    </recommendedName>
</protein>
<gene>
    <name evidence="8" type="ORF">AMJ39_07400</name>
</gene>
<dbReference type="GO" id="GO:1990281">
    <property type="term" value="C:efflux pump complex"/>
    <property type="evidence" value="ECO:0007669"/>
    <property type="project" value="TreeGrafter"/>
</dbReference>
<comment type="similarity">
    <text evidence="2">Belongs to the outer membrane factor (OMF) (TC 1.B.17) family.</text>
</comment>
<dbReference type="GO" id="GO:0015288">
    <property type="term" value="F:porin activity"/>
    <property type="evidence" value="ECO:0007669"/>
    <property type="project" value="TreeGrafter"/>
</dbReference>